<dbReference type="InterPro" id="IPR003779">
    <property type="entry name" value="CMD-like"/>
</dbReference>
<dbReference type="PANTHER" id="PTHR34846:SF5">
    <property type="entry name" value="CARBOXYMUCONOLACTONE DECARBOXYLASE-LIKE DOMAIN-CONTAINING PROTEIN"/>
    <property type="match status" value="1"/>
</dbReference>
<proteinExistence type="predicted"/>
<keyword evidence="3" id="KW-1185">Reference proteome</keyword>
<dbReference type="PANTHER" id="PTHR34846">
    <property type="entry name" value="4-CARBOXYMUCONOLACTONE DECARBOXYLASE FAMILY PROTEIN (AFU_ORTHOLOGUE AFUA_6G11590)"/>
    <property type="match status" value="1"/>
</dbReference>
<dbReference type="EMBL" id="BAAARK010000006">
    <property type="protein sequence ID" value="GAA2657871.1"/>
    <property type="molecule type" value="Genomic_DNA"/>
</dbReference>
<accession>A0ABN3RPY7</accession>
<reference evidence="2 3" key="1">
    <citation type="journal article" date="2019" name="Int. J. Syst. Evol. Microbiol.">
        <title>The Global Catalogue of Microorganisms (GCM) 10K type strain sequencing project: providing services to taxonomists for standard genome sequencing and annotation.</title>
        <authorList>
            <consortium name="The Broad Institute Genomics Platform"/>
            <consortium name="The Broad Institute Genome Sequencing Center for Infectious Disease"/>
            <person name="Wu L."/>
            <person name="Ma J."/>
        </authorList>
    </citation>
    <scope>NUCLEOTIDE SEQUENCE [LARGE SCALE GENOMIC DNA]</scope>
    <source>
        <strain evidence="2 3">JCM 16374</strain>
    </source>
</reference>
<comment type="caution">
    <text evidence="2">The sequence shown here is derived from an EMBL/GenBank/DDBJ whole genome shotgun (WGS) entry which is preliminary data.</text>
</comment>
<gene>
    <name evidence="2" type="ORF">GCM10009864_25570</name>
</gene>
<evidence type="ECO:0000313" key="2">
    <source>
        <dbReference type="EMBL" id="GAA2657871.1"/>
    </source>
</evidence>
<evidence type="ECO:0000313" key="3">
    <source>
        <dbReference type="Proteomes" id="UP001500994"/>
    </source>
</evidence>
<dbReference type="Gene3D" id="1.20.1290.10">
    <property type="entry name" value="AhpD-like"/>
    <property type="match status" value="1"/>
</dbReference>
<organism evidence="2 3">
    <name type="scientific">Streptomyces lunalinharesii</name>
    <dbReference type="NCBI Taxonomy" id="333384"/>
    <lineage>
        <taxon>Bacteria</taxon>
        <taxon>Bacillati</taxon>
        <taxon>Actinomycetota</taxon>
        <taxon>Actinomycetes</taxon>
        <taxon>Kitasatosporales</taxon>
        <taxon>Streptomycetaceae</taxon>
        <taxon>Streptomyces</taxon>
    </lineage>
</organism>
<protein>
    <recommendedName>
        <fullName evidence="1">Carboxymuconolactone decarboxylase-like domain-containing protein</fullName>
    </recommendedName>
</protein>
<dbReference type="SUPFAM" id="SSF69118">
    <property type="entry name" value="AhpD-like"/>
    <property type="match status" value="1"/>
</dbReference>
<evidence type="ECO:0000259" key="1">
    <source>
        <dbReference type="Pfam" id="PF02627"/>
    </source>
</evidence>
<dbReference type="InterPro" id="IPR029032">
    <property type="entry name" value="AhpD-like"/>
</dbReference>
<name>A0ABN3RPY7_9ACTN</name>
<dbReference type="RefSeq" id="WP_344575238.1">
    <property type="nucleotide sequence ID" value="NZ_BAAARK010000006.1"/>
</dbReference>
<feature type="domain" description="Carboxymuconolactone decarboxylase-like" evidence="1">
    <location>
        <begin position="58"/>
        <end position="107"/>
    </location>
</feature>
<dbReference type="Pfam" id="PF02627">
    <property type="entry name" value="CMD"/>
    <property type="match status" value="1"/>
</dbReference>
<sequence>MTEPRIAALPVELLPSKIAQLLPGIPDPQQRSGINLLRTLAQHPNLTVAHYPLSIFLLFEGELPPRDRELAILRTATLTESDYVWSHHLRFGRDSGLTSHEFTAIINGPDDPHWNHFEASLLQAVDQIHHNNRISNETWDALARQYSDQQMIEFTFVVGHYHLIAYVTNSIGVTLDTELPHFPNSNGTPHKKDSTPQAT</sequence>
<dbReference type="Proteomes" id="UP001500994">
    <property type="component" value="Unassembled WGS sequence"/>
</dbReference>